<dbReference type="InterPro" id="IPR039422">
    <property type="entry name" value="MarR/SlyA-like"/>
</dbReference>
<protein>
    <submittedName>
        <fullName evidence="2">MarR family transcriptional regulator</fullName>
    </submittedName>
</protein>
<comment type="caution">
    <text evidence="2">The sequence shown here is derived from an EMBL/GenBank/DDBJ whole genome shotgun (WGS) entry which is preliminary data.</text>
</comment>
<dbReference type="Gene3D" id="1.10.10.10">
    <property type="entry name" value="Winged helix-like DNA-binding domain superfamily/Winged helix DNA-binding domain"/>
    <property type="match status" value="1"/>
</dbReference>
<dbReference type="GO" id="GO:0006950">
    <property type="term" value="P:response to stress"/>
    <property type="evidence" value="ECO:0007669"/>
    <property type="project" value="TreeGrafter"/>
</dbReference>
<dbReference type="PANTHER" id="PTHR33164:SF104">
    <property type="entry name" value="TRANSCRIPTIONAL REGULATORY PROTEIN"/>
    <property type="match status" value="1"/>
</dbReference>
<dbReference type="InterPro" id="IPR036388">
    <property type="entry name" value="WH-like_DNA-bd_sf"/>
</dbReference>
<dbReference type="EMBL" id="QRCM01000001">
    <property type="protein sequence ID" value="TXG89186.1"/>
    <property type="molecule type" value="Genomic_DNA"/>
</dbReference>
<name>A0A6P2CD55_9NOCA</name>
<dbReference type="SMART" id="SM00347">
    <property type="entry name" value="HTH_MARR"/>
    <property type="match status" value="1"/>
</dbReference>
<dbReference type="InterPro" id="IPR011991">
    <property type="entry name" value="ArsR-like_HTH"/>
</dbReference>
<dbReference type="PROSITE" id="PS50995">
    <property type="entry name" value="HTH_MARR_2"/>
    <property type="match status" value="1"/>
</dbReference>
<dbReference type="Proteomes" id="UP000471120">
    <property type="component" value="Unassembled WGS sequence"/>
</dbReference>
<organism evidence="2 3">
    <name type="scientific">Rhodococcus rhodnii</name>
    <dbReference type="NCBI Taxonomy" id="38312"/>
    <lineage>
        <taxon>Bacteria</taxon>
        <taxon>Bacillati</taxon>
        <taxon>Actinomycetota</taxon>
        <taxon>Actinomycetes</taxon>
        <taxon>Mycobacteriales</taxon>
        <taxon>Nocardiaceae</taxon>
        <taxon>Rhodococcus</taxon>
    </lineage>
</organism>
<dbReference type="InterPro" id="IPR036390">
    <property type="entry name" value="WH_DNA-bd_sf"/>
</dbReference>
<evidence type="ECO:0000313" key="2">
    <source>
        <dbReference type="EMBL" id="TXG89186.1"/>
    </source>
</evidence>
<proteinExistence type="predicted"/>
<gene>
    <name evidence="2" type="ORF">DW322_01660</name>
</gene>
<dbReference type="SUPFAM" id="SSF46785">
    <property type="entry name" value="Winged helix' DNA-binding domain"/>
    <property type="match status" value="1"/>
</dbReference>
<sequence length="182" mass="19855">MAESGTEYSDAVGEIIRGWAQTRPELDVSALEIFGRLHRSYLLYRSSINANFERFGTNEAGFDVLASLRRAEPDHRRTAGELAKQTLVTTGGLTLRVNRLEDAGLVTRERDETDARVVYVTLTDAGHELIDSVADAHFAELDRMLAGVGVRDRATLARLLSALEGSLHAATDEETLPGAESA</sequence>
<dbReference type="Pfam" id="PF12802">
    <property type="entry name" value="MarR_2"/>
    <property type="match status" value="1"/>
</dbReference>
<dbReference type="InterPro" id="IPR000835">
    <property type="entry name" value="HTH_MarR-typ"/>
</dbReference>
<dbReference type="RefSeq" id="WP_010840314.1">
    <property type="nucleotide sequence ID" value="NZ_QRCM01000001.1"/>
</dbReference>
<dbReference type="PANTHER" id="PTHR33164">
    <property type="entry name" value="TRANSCRIPTIONAL REGULATOR, MARR FAMILY"/>
    <property type="match status" value="1"/>
</dbReference>
<feature type="domain" description="HTH marR-type" evidence="1">
    <location>
        <begin position="30"/>
        <end position="165"/>
    </location>
</feature>
<evidence type="ECO:0000259" key="1">
    <source>
        <dbReference type="PROSITE" id="PS50995"/>
    </source>
</evidence>
<dbReference type="GO" id="GO:0003700">
    <property type="term" value="F:DNA-binding transcription factor activity"/>
    <property type="evidence" value="ECO:0007669"/>
    <property type="project" value="InterPro"/>
</dbReference>
<dbReference type="CDD" id="cd00090">
    <property type="entry name" value="HTH_ARSR"/>
    <property type="match status" value="1"/>
</dbReference>
<reference evidence="2 3" key="1">
    <citation type="submission" date="2018-07" db="EMBL/GenBank/DDBJ databases">
        <title>Genome sequence of Rhodococcus rhodnii ATCC 35071 from Rhodnius prolixus.</title>
        <authorList>
            <person name="Patel V."/>
            <person name="Vogel K.J."/>
        </authorList>
    </citation>
    <scope>NUCLEOTIDE SEQUENCE [LARGE SCALE GENOMIC DNA]</scope>
    <source>
        <strain evidence="2 3">ATCC 35071</strain>
    </source>
</reference>
<dbReference type="AlphaFoldDB" id="A0A6P2CD55"/>
<evidence type="ECO:0000313" key="3">
    <source>
        <dbReference type="Proteomes" id="UP000471120"/>
    </source>
</evidence>
<accession>A0A6P2CD55</accession>